<dbReference type="GO" id="GO:0005768">
    <property type="term" value="C:endosome"/>
    <property type="evidence" value="ECO:0007669"/>
    <property type="project" value="TreeGrafter"/>
</dbReference>
<feature type="non-terminal residue" evidence="2">
    <location>
        <position position="1"/>
    </location>
</feature>
<dbReference type="GO" id="GO:0035091">
    <property type="term" value="F:phosphatidylinositol binding"/>
    <property type="evidence" value="ECO:0007669"/>
    <property type="project" value="TreeGrafter"/>
</dbReference>
<dbReference type="EMBL" id="JARO02007562">
    <property type="protein sequence ID" value="KPP63809.1"/>
    <property type="molecule type" value="Genomic_DNA"/>
</dbReference>
<gene>
    <name evidence="2" type="ORF">Z043_117900</name>
</gene>
<feature type="non-terminal residue" evidence="2">
    <location>
        <position position="158"/>
    </location>
</feature>
<dbReference type="Proteomes" id="UP000034805">
    <property type="component" value="Unassembled WGS sequence"/>
</dbReference>
<evidence type="ECO:0000313" key="3">
    <source>
        <dbReference type="Proteomes" id="UP000034805"/>
    </source>
</evidence>
<proteinExistence type="predicted"/>
<evidence type="ECO:0000259" key="1">
    <source>
        <dbReference type="PROSITE" id="PS51207"/>
    </source>
</evidence>
<dbReference type="PANTHER" id="PTHR22775">
    <property type="entry name" value="SORTING NEXIN"/>
    <property type="match status" value="1"/>
</dbReference>
<name>A0A0N8JXI2_SCLFO</name>
<organism evidence="2 3">
    <name type="scientific">Scleropages formosus</name>
    <name type="common">Asian bonytongue</name>
    <name type="synonym">Osteoglossum formosum</name>
    <dbReference type="NCBI Taxonomy" id="113540"/>
    <lineage>
        <taxon>Eukaryota</taxon>
        <taxon>Metazoa</taxon>
        <taxon>Chordata</taxon>
        <taxon>Craniata</taxon>
        <taxon>Vertebrata</taxon>
        <taxon>Euteleostomi</taxon>
        <taxon>Actinopterygii</taxon>
        <taxon>Neopterygii</taxon>
        <taxon>Teleostei</taxon>
        <taxon>Osteoglossocephala</taxon>
        <taxon>Osteoglossomorpha</taxon>
        <taxon>Osteoglossiformes</taxon>
        <taxon>Osteoglossidae</taxon>
        <taxon>Scleropages</taxon>
    </lineage>
</organism>
<accession>A0A0N8JXI2</accession>
<evidence type="ECO:0000313" key="2">
    <source>
        <dbReference type="EMBL" id="KPP63809.1"/>
    </source>
</evidence>
<dbReference type="AlphaFoldDB" id="A0A0N8JXI2"/>
<dbReference type="PANTHER" id="PTHR22775:SF48">
    <property type="entry name" value="SORTING NEXIN-25"/>
    <property type="match status" value="1"/>
</dbReference>
<dbReference type="Pfam" id="PF02194">
    <property type="entry name" value="PXA"/>
    <property type="match status" value="1"/>
</dbReference>
<reference evidence="2 3" key="1">
    <citation type="submission" date="2015-08" db="EMBL/GenBank/DDBJ databases">
        <title>The genome of the Asian arowana (Scleropages formosus).</title>
        <authorList>
            <person name="Tan M.H."/>
            <person name="Gan H.M."/>
            <person name="Croft L.J."/>
            <person name="Austin C.M."/>
        </authorList>
    </citation>
    <scope>NUCLEOTIDE SEQUENCE [LARGE SCALE GENOMIC DNA]</scope>
    <source>
        <strain evidence="2">Aro1</strain>
    </source>
</reference>
<dbReference type="InterPro" id="IPR003114">
    <property type="entry name" value="Phox_assoc"/>
</dbReference>
<feature type="domain" description="PXA" evidence="1">
    <location>
        <begin position="19"/>
        <end position="158"/>
    </location>
</feature>
<comment type="caution">
    <text evidence="2">The sequence shown here is derived from an EMBL/GenBank/DDBJ whole genome shotgun (WGS) entry which is preliminary data.</text>
</comment>
<dbReference type="PROSITE" id="PS51207">
    <property type="entry name" value="PXA"/>
    <property type="match status" value="1"/>
</dbReference>
<protein>
    <recommendedName>
        <fullName evidence="1">PXA domain-containing protein</fullName>
    </recommendedName>
</protein>
<sequence length="158" mass="18286">GRFSAQLSDPAQNRRAAISHNVDKALKEVFDYSYRDYILSWYVPLSRDEGQLYQLLSDDFWEMARQLSRRLADVDLVSVVCIDTVKTLHTHFCDLKAANTRQEELPRPFPLHPCLRSPEEELRFLRCCARLLVLSLLPSRDARSHSLRAVLVEVISTK</sequence>